<comment type="catalytic activity">
    <reaction evidence="8">
        <text>L-seryl-[protein] + ATP = O-phospho-L-seryl-[protein] + ADP + H(+)</text>
        <dbReference type="Rhea" id="RHEA:17989"/>
        <dbReference type="Rhea" id="RHEA-COMP:9863"/>
        <dbReference type="Rhea" id="RHEA-COMP:11604"/>
        <dbReference type="ChEBI" id="CHEBI:15378"/>
        <dbReference type="ChEBI" id="CHEBI:29999"/>
        <dbReference type="ChEBI" id="CHEBI:30616"/>
        <dbReference type="ChEBI" id="CHEBI:83421"/>
        <dbReference type="ChEBI" id="CHEBI:456216"/>
        <dbReference type="EC" id="2.7.11.1"/>
    </reaction>
</comment>
<sequence>METNLCANCFAGLTASGGKCPVCGWDNSTPQPPEALGCHTVVASRYQVGRVKAQNGEGITYAALDLTTQKLVELREFFPTALAQRAEDGTAAPRSGKESLFDQYLDDFIDLAKNVSRLREVTVVHSVLDIFEENYTAYAVYEYVPSVTLGRYLENSGGSLPWNTANRMFQPILSALGLINSLGVSHLGISPDTLRVTKDSTLLITGFSIVAARREGTGLEPELAPGFAALEQYSTKAPCGEASDVYGFAATLLYAITGLAPWEATRRMKDQRLMISKEVLHSLPPFAVTAIANALQVRPDKRTASFERFKTELSAAPTLVNEVDQTEAIRRIPPLDLKMPQSRGLPPFVWLIGSGIVTFVALVIVASLWLGERGMSFNDLTQLIPQSGSSQAAETVPNLVNENYQEILQQVEDGTYPFTIEVSAQEFNETVPEGCISSQVPFGGEPLPEDGVITVTVSRGSSKRSLPEFDGVSYEKLQEVLTASGFVPQRVDEASEDVEAGYVLRYQDHQAGDSLDYGATVTVVVSSGPAAAGG</sequence>
<feature type="domain" description="PASTA" evidence="11">
    <location>
        <begin position="460"/>
        <end position="527"/>
    </location>
</feature>
<evidence type="ECO:0000256" key="9">
    <source>
        <dbReference type="SAM" id="Phobius"/>
    </source>
</evidence>
<dbReference type="SMART" id="SM00220">
    <property type="entry name" value="S_TKc"/>
    <property type="match status" value="1"/>
</dbReference>
<feature type="transmembrane region" description="Helical" evidence="9">
    <location>
        <begin position="245"/>
        <end position="264"/>
    </location>
</feature>
<dbReference type="Proteomes" id="UP000824214">
    <property type="component" value="Unassembled WGS sequence"/>
</dbReference>
<evidence type="ECO:0000313" key="13">
    <source>
        <dbReference type="Proteomes" id="UP000824214"/>
    </source>
</evidence>
<evidence type="ECO:0000256" key="3">
    <source>
        <dbReference type="ARBA" id="ARBA00022679"/>
    </source>
</evidence>
<keyword evidence="9" id="KW-1133">Transmembrane helix</keyword>
<organism evidence="12 13">
    <name type="scientific">Candidatus Acutalibacter ornithocaccae</name>
    <dbReference type="NCBI Taxonomy" id="2838416"/>
    <lineage>
        <taxon>Bacteria</taxon>
        <taxon>Bacillati</taxon>
        <taxon>Bacillota</taxon>
        <taxon>Clostridia</taxon>
        <taxon>Eubacteriales</taxon>
        <taxon>Acutalibacteraceae</taxon>
        <taxon>Acutalibacter</taxon>
    </lineage>
</organism>
<evidence type="ECO:0000256" key="1">
    <source>
        <dbReference type="ARBA" id="ARBA00012513"/>
    </source>
</evidence>
<keyword evidence="5" id="KW-0418">Kinase</keyword>
<evidence type="ECO:0000256" key="8">
    <source>
        <dbReference type="ARBA" id="ARBA00048679"/>
    </source>
</evidence>
<dbReference type="EC" id="2.7.11.1" evidence="1"/>
<dbReference type="InterPro" id="IPR011009">
    <property type="entry name" value="Kinase-like_dom_sf"/>
</dbReference>
<comment type="caution">
    <text evidence="12">The sequence shown here is derived from an EMBL/GenBank/DDBJ whole genome shotgun (WGS) entry which is preliminary data.</text>
</comment>
<keyword evidence="4" id="KW-0547">Nucleotide-binding</keyword>
<dbReference type="CDD" id="cd06577">
    <property type="entry name" value="PASTA_pknB"/>
    <property type="match status" value="2"/>
</dbReference>
<evidence type="ECO:0000256" key="2">
    <source>
        <dbReference type="ARBA" id="ARBA00022527"/>
    </source>
</evidence>
<dbReference type="PANTHER" id="PTHR43895:SF32">
    <property type="entry name" value="SERINE_THREONINE-PROTEIN KINASE CHK1"/>
    <property type="match status" value="1"/>
</dbReference>
<keyword evidence="9" id="KW-0472">Membrane</keyword>
<feature type="domain" description="Protein kinase" evidence="10">
    <location>
        <begin position="46"/>
        <end position="319"/>
    </location>
</feature>
<keyword evidence="6" id="KW-0067">ATP-binding</keyword>
<dbReference type="Gene3D" id="3.30.10.20">
    <property type="match status" value="2"/>
</dbReference>
<dbReference type="PANTHER" id="PTHR43895">
    <property type="entry name" value="CALCIUM/CALMODULIN-DEPENDENT PROTEIN KINASE KINASE-RELATED"/>
    <property type="match status" value="1"/>
</dbReference>
<dbReference type="AlphaFoldDB" id="A0A9D2M0W9"/>
<protein>
    <recommendedName>
        <fullName evidence="1">non-specific serine/threonine protein kinase</fullName>
        <ecNumber evidence="1">2.7.11.1</ecNumber>
    </recommendedName>
</protein>
<evidence type="ECO:0000259" key="10">
    <source>
        <dbReference type="PROSITE" id="PS50011"/>
    </source>
</evidence>
<dbReference type="EMBL" id="DWXZ01000210">
    <property type="protein sequence ID" value="HJB38348.1"/>
    <property type="molecule type" value="Genomic_DNA"/>
</dbReference>
<evidence type="ECO:0000259" key="11">
    <source>
        <dbReference type="PROSITE" id="PS51178"/>
    </source>
</evidence>
<dbReference type="GO" id="GO:0005524">
    <property type="term" value="F:ATP binding"/>
    <property type="evidence" value="ECO:0007669"/>
    <property type="project" value="UniProtKB-KW"/>
</dbReference>
<dbReference type="Gene3D" id="1.10.510.10">
    <property type="entry name" value="Transferase(Phosphotransferase) domain 1"/>
    <property type="match status" value="1"/>
</dbReference>
<reference evidence="12" key="1">
    <citation type="journal article" date="2021" name="PeerJ">
        <title>Extensive microbial diversity within the chicken gut microbiome revealed by metagenomics and culture.</title>
        <authorList>
            <person name="Gilroy R."/>
            <person name="Ravi A."/>
            <person name="Getino M."/>
            <person name="Pursley I."/>
            <person name="Horton D.L."/>
            <person name="Alikhan N.F."/>
            <person name="Baker D."/>
            <person name="Gharbi K."/>
            <person name="Hall N."/>
            <person name="Watson M."/>
            <person name="Adriaenssens E.M."/>
            <person name="Foster-Nyarko E."/>
            <person name="Jarju S."/>
            <person name="Secka A."/>
            <person name="Antonio M."/>
            <person name="Oren A."/>
            <person name="Chaudhuri R.R."/>
            <person name="La Ragione R."/>
            <person name="Hildebrand F."/>
            <person name="Pallen M.J."/>
        </authorList>
    </citation>
    <scope>NUCLEOTIDE SEQUENCE</scope>
    <source>
        <strain evidence="12">ChiBcolR8-3208</strain>
    </source>
</reference>
<keyword evidence="3" id="KW-0808">Transferase</keyword>
<accession>A0A9D2M0W9</accession>
<name>A0A9D2M0W9_9FIRM</name>
<evidence type="ECO:0000256" key="5">
    <source>
        <dbReference type="ARBA" id="ARBA00022777"/>
    </source>
</evidence>
<evidence type="ECO:0000256" key="4">
    <source>
        <dbReference type="ARBA" id="ARBA00022741"/>
    </source>
</evidence>
<dbReference type="Pfam" id="PF00069">
    <property type="entry name" value="Pkinase"/>
    <property type="match status" value="1"/>
</dbReference>
<keyword evidence="2" id="KW-0723">Serine/threonine-protein kinase</keyword>
<keyword evidence="9" id="KW-0812">Transmembrane</keyword>
<feature type="domain" description="PASTA" evidence="11">
    <location>
        <begin position="388"/>
        <end position="459"/>
    </location>
</feature>
<proteinExistence type="predicted"/>
<dbReference type="GO" id="GO:0007165">
    <property type="term" value="P:signal transduction"/>
    <property type="evidence" value="ECO:0007669"/>
    <property type="project" value="TreeGrafter"/>
</dbReference>
<dbReference type="InterPro" id="IPR000719">
    <property type="entry name" value="Prot_kinase_dom"/>
</dbReference>
<evidence type="ECO:0000256" key="6">
    <source>
        <dbReference type="ARBA" id="ARBA00022840"/>
    </source>
</evidence>
<feature type="transmembrane region" description="Helical" evidence="9">
    <location>
        <begin position="348"/>
        <end position="370"/>
    </location>
</feature>
<evidence type="ECO:0000313" key="12">
    <source>
        <dbReference type="EMBL" id="HJB38348.1"/>
    </source>
</evidence>
<comment type="catalytic activity">
    <reaction evidence="7">
        <text>L-threonyl-[protein] + ATP = O-phospho-L-threonyl-[protein] + ADP + H(+)</text>
        <dbReference type="Rhea" id="RHEA:46608"/>
        <dbReference type="Rhea" id="RHEA-COMP:11060"/>
        <dbReference type="Rhea" id="RHEA-COMP:11605"/>
        <dbReference type="ChEBI" id="CHEBI:15378"/>
        <dbReference type="ChEBI" id="CHEBI:30013"/>
        <dbReference type="ChEBI" id="CHEBI:30616"/>
        <dbReference type="ChEBI" id="CHEBI:61977"/>
        <dbReference type="ChEBI" id="CHEBI:456216"/>
        <dbReference type="EC" id="2.7.11.1"/>
    </reaction>
</comment>
<dbReference type="PROSITE" id="PS51178">
    <property type="entry name" value="PASTA"/>
    <property type="match status" value="2"/>
</dbReference>
<evidence type="ECO:0000256" key="7">
    <source>
        <dbReference type="ARBA" id="ARBA00047899"/>
    </source>
</evidence>
<dbReference type="PROSITE" id="PS50011">
    <property type="entry name" value="PROTEIN_KINASE_DOM"/>
    <property type="match status" value="1"/>
</dbReference>
<gene>
    <name evidence="12" type="ORF">H9942_09840</name>
</gene>
<dbReference type="SUPFAM" id="SSF56112">
    <property type="entry name" value="Protein kinase-like (PK-like)"/>
    <property type="match status" value="1"/>
</dbReference>
<dbReference type="InterPro" id="IPR005543">
    <property type="entry name" value="PASTA_dom"/>
</dbReference>
<dbReference type="GO" id="GO:0004674">
    <property type="term" value="F:protein serine/threonine kinase activity"/>
    <property type="evidence" value="ECO:0007669"/>
    <property type="project" value="UniProtKB-KW"/>
</dbReference>
<dbReference type="Pfam" id="PF03793">
    <property type="entry name" value="PASTA"/>
    <property type="match status" value="2"/>
</dbReference>
<reference evidence="12" key="2">
    <citation type="submission" date="2021-04" db="EMBL/GenBank/DDBJ databases">
        <authorList>
            <person name="Gilroy R."/>
        </authorList>
    </citation>
    <scope>NUCLEOTIDE SEQUENCE</scope>
    <source>
        <strain evidence="12">ChiBcolR8-3208</strain>
    </source>
</reference>
<dbReference type="SMART" id="SM00740">
    <property type="entry name" value="PASTA"/>
    <property type="match status" value="2"/>
</dbReference>